<organism evidence="2 3">
    <name type="scientific">Cuscuta europaea</name>
    <name type="common">European dodder</name>
    <dbReference type="NCBI Taxonomy" id="41803"/>
    <lineage>
        <taxon>Eukaryota</taxon>
        <taxon>Viridiplantae</taxon>
        <taxon>Streptophyta</taxon>
        <taxon>Embryophyta</taxon>
        <taxon>Tracheophyta</taxon>
        <taxon>Spermatophyta</taxon>
        <taxon>Magnoliopsida</taxon>
        <taxon>eudicotyledons</taxon>
        <taxon>Gunneridae</taxon>
        <taxon>Pentapetalae</taxon>
        <taxon>asterids</taxon>
        <taxon>lamiids</taxon>
        <taxon>Solanales</taxon>
        <taxon>Convolvulaceae</taxon>
        <taxon>Cuscuteae</taxon>
        <taxon>Cuscuta</taxon>
        <taxon>Cuscuta subgen. Cuscuta</taxon>
    </lineage>
</organism>
<protein>
    <submittedName>
        <fullName evidence="2">Uncharacterized protein</fullName>
    </submittedName>
</protein>
<accession>A0A9P0Z0Q0</accession>
<comment type="caution">
    <text evidence="2">The sequence shown here is derived from an EMBL/GenBank/DDBJ whole genome shotgun (WGS) entry which is preliminary data.</text>
</comment>
<dbReference type="AlphaFoldDB" id="A0A9P0Z0Q0"/>
<evidence type="ECO:0000313" key="3">
    <source>
        <dbReference type="Proteomes" id="UP001152484"/>
    </source>
</evidence>
<sequence length="211" mass="24346">MYRKVKMEAAVGGNKNNNKSKSSMHLSDLQSILHKTQRPDQSNDDSPIIESMISSRRRRSNVVADDDEDYDDKSSKNSDEEAEDEWRKDNSREKKVINRRRSISSSKGVGSEMVKFERSGSRRYEANNGEFSMMRRRPSSVSERYYCFRTMIRNQKCSDYAHLSSPSATATLEEEAVEEEDEAGSVTRKKDEIAKPNRGKFLRACKRILRL</sequence>
<dbReference type="Proteomes" id="UP001152484">
    <property type="component" value="Unassembled WGS sequence"/>
</dbReference>
<name>A0A9P0Z0Q0_CUSEU</name>
<evidence type="ECO:0000256" key="1">
    <source>
        <dbReference type="SAM" id="MobiDB-lite"/>
    </source>
</evidence>
<feature type="compositionally biased region" description="Acidic residues" evidence="1">
    <location>
        <begin position="172"/>
        <end position="183"/>
    </location>
</feature>
<keyword evidence="3" id="KW-1185">Reference proteome</keyword>
<evidence type="ECO:0000313" key="2">
    <source>
        <dbReference type="EMBL" id="CAH9082192.1"/>
    </source>
</evidence>
<feature type="compositionally biased region" description="Basic and acidic residues" evidence="1">
    <location>
        <begin position="72"/>
        <end position="96"/>
    </location>
</feature>
<proteinExistence type="predicted"/>
<reference evidence="2" key="1">
    <citation type="submission" date="2022-07" db="EMBL/GenBank/DDBJ databases">
        <authorList>
            <person name="Macas J."/>
            <person name="Novak P."/>
            <person name="Neumann P."/>
        </authorList>
    </citation>
    <scope>NUCLEOTIDE SEQUENCE</scope>
</reference>
<feature type="region of interest" description="Disordered" evidence="1">
    <location>
        <begin position="171"/>
        <end position="190"/>
    </location>
</feature>
<feature type="region of interest" description="Disordered" evidence="1">
    <location>
        <begin position="1"/>
        <end position="114"/>
    </location>
</feature>
<feature type="compositionally biased region" description="Polar residues" evidence="1">
    <location>
        <begin position="24"/>
        <end position="34"/>
    </location>
</feature>
<gene>
    <name evidence="2" type="ORF">CEURO_LOCUS8155</name>
</gene>
<dbReference type="EMBL" id="CAMAPE010000015">
    <property type="protein sequence ID" value="CAH9082192.1"/>
    <property type="molecule type" value="Genomic_DNA"/>
</dbReference>
<feature type="compositionally biased region" description="Low complexity" evidence="1">
    <location>
        <begin position="14"/>
        <end position="23"/>
    </location>
</feature>